<keyword evidence="5 7" id="KW-0808">Transferase</keyword>
<dbReference type="InterPro" id="IPR002180">
    <property type="entry name" value="LS/RS"/>
</dbReference>
<organism evidence="9">
    <name type="scientific">Rhizochromulina marina</name>
    <dbReference type="NCBI Taxonomy" id="1034831"/>
    <lineage>
        <taxon>Eukaryota</taxon>
        <taxon>Sar</taxon>
        <taxon>Stramenopiles</taxon>
        <taxon>Ochrophyta</taxon>
        <taxon>Dictyochophyceae</taxon>
        <taxon>Rhizochromulinales</taxon>
        <taxon>Rhizochromulina</taxon>
    </lineage>
</organism>
<dbReference type="PANTHER" id="PTHR21058:SF0">
    <property type="entry name" value="6,7-DIMETHYL-8-RIBITYLLUMAZINE SYNTHASE"/>
    <property type="match status" value="1"/>
</dbReference>
<dbReference type="EMBL" id="HBHJ01009466">
    <property type="protein sequence ID" value="CAD9675598.1"/>
    <property type="molecule type" value="Transcribed_RNA"/>
</dbReference>
<dbReference type="Pfam" id="PF00885">
    <property type="entry name" value="DMRL_synthase"/>
    <property type="match status" value="1"/>
</dbReference>
<gene>
    <name evidence="9" type="ORF">RMAR1173_LOCUS6130</name>
</gene>
<dbReference type="InterPro" id="IPR036467">
    <property type="entry name" value="LS/RS_sf"/>
</dbReference>
<dbReference type="UniPathway" id="UPA00275">
    <property type="reaction ID" value="UER00404"/>
</dbReference>
<evidence type="ECO:0000256" key="8">
    <source>
        <dbReference type="SAM" id="SignalP"/>
    </source>
</evidence>
<dbReference type="EC" id="2.5.1.78" evidence="3 7"/>
<dbReference type="Gene3D" id="3.40.50.960">
    <property type="entry name" value="Lumazine/riboflavin synthase"/>
    <property type="match status" value="1"/>
</dbReference>
<evidence type="ECO:0000256" key="3">
    <source>
        <dbReference type="ARBA" id="ARBA00012664"/>
    </source>
</evidence>
<evidence type="ECO:0000256" key="6">
    <source>
        <dbReference type="ARBA" id="ARBA00048785"/>
    </source>
</evidence>
<dbReference type="GO" id="GO:0000906">
    <property type="term" value="F:6,7-dimethyl-8-ribityllumazine synthase activity"/>
    <property type="evidence" value="ECO:0007669"/>
    <property type="project" value="UniProtKB-EC"/>
</dbReference>
<comment type="function">
    <text evidence="7">Catalyzes the formation of 6,7-dimethyl-8-ribityllumazine by condensation of 5-amino-6-(D-ribitylamino)uracil with 3,4-dihydroxy-2-butanone 4-phosphate. This is the penultimate step in the biosynthesis of riboflavin.</text>
</comment>
<dbReference type="CDD" id="cd09209">
    <property type="entry name" value="Lumazine_synthase-I"/>
    <property type="match status" value="1"/>
</dbReference>
<evidence type="ECO:0000256" key="5">
    <source>
        <dbReference type="ARBA" id="ARBA00022679"/>
    </source>
</evidence>
<evidence type="ECO:0000256" key="2">
    <source>
        <dbReference type="ARBA" id="ARBA00007424"/>
    </source>
</evidence>
<evidence type="ECO:0000313" key="9">
    <source>
        <dbReference type="EMBL" id="CAD9675598.1"/>
    </source>
</evidence>
<name>A0A7S2RMT1_9STRA</name>
<dbReference type="HAMAP" id="MF_00178">
    <property type="entry name" value="Lumazine_synth"/>
    <property type="match status" value="1"/>
</dbReference>
<comment type="pathway">
    <text evidence="1 7">Cofactor biosynthesis; riboflavin biosynthesis; riboflavin from 2-hydroxy-3-oxobutyl phosphate and 5-amino-6-(D-ribitylamino)uracil: step 1/2.</text>
</comment>
<dbReference type="GO" id="GO:0009231">
    <property type="term" value="P:riboflavin biosynthetic process"/>
    <property type="evidence" value="ECO:0007669"/>
    <property type="project" value="UniProtKB-UniPathway"/>
</dbReference>
<dbReference type="AlphaFoldDB" id="A0A7S2RMT1"/>
<sequence length="224" mass="23838">MPSSVLVALLACLSVSLPADAFRLPGHRALARPLSRRSGLLEVDFGELNGESCRIGIISTRWNPEIIGDLKSGVKQALEECKVKDANIFETEVPGAFELPLAARFLALSGTVDAVVCVGCLIKGDTMHFEYICDTVSSGLMNVGLQTSTPVVFGVLTVMDEEQAKARSTGENNHGLSWGKTAVEMALLRQSALGQGKSMSMSMGFGNATKVKDDVLPGDRSFGF</sequence>
<evidence type="ECO:0000256" key="7">
    <source>
        <dbReference type="RuleBase" id="RU003795"/>
    </source>
</evidence>
<comment type="catalytic activity">
    <reaction evidence="6 7">
        <text>(2S)-2-hydroxy-3-oxobutyl phosphate + 5-amino-6-(D-ribitylamino)uracil = 6,7-dimethyl-8-(1-D-ribityl)lumazine + phosphate + 2 H2O + H(+)</text>
        <dbReference type="Rhea" id="RHEA:26152"/>
        <dbReference type="ChEBI" id="CHEBI:15377"/>
        <dbReference type="ChEBI" id="CHEBI:15378"/>
        <dbReference type="ChEBI" id="CHEBI:15934"/>
        <dbReference type="ChEBI" id="CHEBI:43474"/>
        <dbReference type="ChEBI" id="CHEBI:58201"/>
        <dbReference type="ChEBI" id="CHEBI:58830"/>
        <dbReference type="EC" id="2.5.1.78"/>
    </reaction>
</comment>
<evidence type="ECO:0000256" key="1">
    <source>
        <dbReference type="ARBA" id="ARBA00004917"/>
    </source>
</evidence>
<dbReference type="InterPro" id="IPR034964">
    <property type="entry name" value="LS"/>
</dbReference>
<reference evidence="9" key="1">
    <citation type="submission" date="2021-01" db="EMBL/GenBank/DDBJ databases">
        <authorList>
            <person name="Corre E."/>
            <person name="Pelletier E."/>
            <person name="Niang G."/>
            <person name="Scheremetjew M."/>
            <person name="Finn R."/>
            <person name="Kale V."/>
            <person name="Holt S."/>
            <person name="Cochrane G."/>
            <person name="Meng A."/>
            <person name="Brown T."/>
            <person name="Cohen L."/>
        </authorList>
    </citation>
    <scope>NUCLEOTIDE SEQUENCE</scope>
    <source>
        <strain evidence="9">CCMP1243</strain>
    </source>
</reference>
<dbReference type="PANTHER" id="PTHR21058">
    <property type="entry name" value="6,7-DIMETHYL-8-RIBITYLLUMAZINE SYNTHASE DMRL SYNTHASE LUMAZINE SYNTHASE"/>
    <property type="match status" value="1"/>
</dbReference>
<protein>
    <recommendedName>
        <fullName evidence="3 7">6,7-dimethyl-8-ribityllumazine synthase</fullName>
        <shortName evidence="7">DMRL synthase</shortName>
        <ecNumber evidence="3 7">2.5.1.78</ecNumber>
    </recommendedName>
</protein>
<feature type="signal peptide" evidence="8">
    <location>
        <begin position="1"/>
        <end position="21"/>
    </location>
</feature>
<dbReference type="GO" id="GO:0009349">
    <property type="term" value="C:riboflavin synthase complex"/>
    <property type="evidence" value="ECO:0007669"/>
    <property type="project" value="UniProtKB-UniRule"/>
</dbReference>
<feature type="chain" id="PRO_5030741020" description="6,7-dimethyl-8-ribityllumazine synthase" evidence="8">
    <location>
        <begin position="22"/>
        <end position="224"/>
    </location>
</feature>
<dbReference type="SUPFAM" id="SSF52121">
    <property type="entry name" value="Lumazine synthase"/>
    <property type="match status" value="1"/>
</dbReference>
<keyword evidence="8" id="KW-0732">Signal</keyword>
<comment type="similarity">
    <text evidence="2 7">Belongs to the DMRL synthase family.</text>
</comment>
<keyword evidence="4 7" id="KW-0686">Riboflavin biosynthesis</keyword>
<dbReference type="NCBIfam" id="TIGR00114">
    <property type="entry name" value="lumazine-synth"/>
    <property type="match status" value="1"/>
</dbReference>
<proteinExistence type="inferred from homology"/>
<accession>A0A7S2RMT1</accession>
<evidence type="ECO:0000256" key="4">
    <source>
        <dbReference type="ARBA" id="ARBA00022619"/>
    </source>
</evidence>